<comment type="caution">
    <text evidence="2">The sequence shown here is derived from an EMBL/GenBank/DDBJ whole genome shotgun (WGS) entry which is preliminary data.</text>
</comment>
<accession>A0A7W5VAN1</accession>
<dbReference type="EMBL" id="JACIBV010000001">
    <property type="protein sequence ID" value="MBB3730160.1"/>
    <property type="molecule type" value="Genomic_DNA"/>
</dbReference>
<protein>
    <submittedName>
        <fullName evidence="2">SAM-dependent methyltransferase</fullName>
    </submittedName>
</protein>
<keyword evidence="2" id="KW-0489">Methyltransferase</keyword>
<reference evidence="2 3" key="1">
    <citation type="submission" date="2020-08" db="EMBL/GenBank/DDBJ databases">
        <title>Sequencing the genomes of 1000 actinobacteria strains.</title>
        <authorList>
            <person name="Klenk H.-P."/>
        </authorList>
    </citation>
    <scope>NUCLEOTIDE SEQUENCE [LARGE SCALE GENOMIC DNA]</scope>
    <source>
        <strain evidence="2 3">DSM 44320</strain>
    </source>
</reference>
<dbReference type="AlphaFoldDB" id="A0A7W5VAN1"/>
<dbReference type="CDD" id="cd02440">
    <property type="entry name" value="AdoMet_MTases"/>
    <property type="match status" value="1"/>
</dbReference>
<evidence type="ECO:0000259" key="1">
    <source>
        <dbReference type="Pfam" id="PF13649"/>
    </source>
</evidence>
<dbReference type="GeneID" id="95392319"/>
<dbReference type="RefSeq" id="WP_183654462.1">
    <property type="nucleotide sequence ID" value="NZ_BAAAXX010000019.1"/>
</dbReference>
<evidence type="ECO:0000313" key="2">
    <source>
        <dbReference type="EMBL" id="MBB3730160.1"/>
    </source>
</evidence>
<dbReference type="GO" id="GO:0008168">
    <property type="term" value="F:methyltransferase activity"/>
    <property type="evidence" value="ECO:0007669"/>
    <property type="project" value="UniProtKB-KW"/>
</dbReference>
<proteinExistence type="predicted"/>
<name>A0A7W5VAN1_9ACTN</name>
<keyword evidence="2" id="KW-0808">Transferase</keyword>
<dbReference type="SUPFAM" id="SSF53335">
    <property type="entry name" value="S-adenosyl-L-methionine-dependent methyltransferases"/>
    <property type="match status" value="1"/>
</dbReference>
<keyword evidence="3" id="KW-1185">Reference proteome</keyword>
<dbReference type="Gene3D" id="3.40.50.150">
    <property type="entry name" value="Vaccinia Virus protein VP39"/>
    <property type="match status" value="1"/>
</dbReference>
<feature type="domain" description="Methyltransferase" evidence="1">
    <location>
        <begin position="69"/>
        <end position="150"/>
    </location>
</feature>
<organism evidence="2 3">
    <name type="scientific">Nonomuraea dietziae</name>
    <dbReference type="NCBI Taxonomy" id="65515"/>
    <lineage>
        <taxon>Bacteria</taxon>
        <taxon>Bacillati</taxon>
        <taxon>Actinomycetota</taxon>
        <taxon>Actinomycetes</taxon>
        <taxon>Streptosporangiales</taxon>
        <taxon>Streptosporangiaceae</taxon>
        <taxon>Nonomuraea</taxon>
    </lineage>
</organism>
<dbReference type="InterPro" id="IPR041698">
    <property type="entry name" value="Methyltransf_25"/>
</dbReference>
<dbReference type="GO" id="GO:0032259">
    <property type="term" value="P:methylation"/>
    <property type="evidence" value="ECO:0007669"/>
    <property type="project" value="UniProtKB-KW"/>
</dbReference>
<evidence type="ECO:0000313" key="3">
    <source>
        <dbReference type="Proteomes" id="UP000579945"/>
    </source>
</evidence>
<dbReference type="InterPro" id="IPR029063">
    <property type="entry name" value="SAM-dependent_MTases_sf"/>
</dbReference>
<gene>
    <name evidence="2" type="ORF">FHR33_006020</name>
</gene>
<dbReference type="Proteomes" id="UP000579945">
    <property type="component" value="Unassembled WGS sequence"/>
</dbReference>
<sequence>MDAEALNERWRQHLASWAIPPEILAVAPSDPWGHSPARFAARTDRAVAEAEGPTLARVEEALPDGGTLLDVGAGAGAASLPLAGRIGRLIAVDTSPAMLAELGLRAEKAGLEATIVEGSWPEVADRAGTADVAVAAHVVYNVPDLAAFFVALDDHVTGRVVVELPDRHPMSWMNLLWEHLHGVRRPVRPIAEDAVALAAALGFDVRVEERESPIERFDTIEELATSVCRRACLDPSREEEVARTAMELGMWPVPRDRWVTLWWNHRGR</sequence>
<dbReference type="Pfam" id="PF13649">
    <property type="entry name" value="Methyltransf_25"/>
    <property type="match status" value="1"/>
</dbReference>